<proteinExistence type="predicted"/>
<feature type="region of interest" description="Disordered" evidence="2">
    <location>
        <begin position="459"/>
        <end position="539"/>
    </location>
</feature>
<feature type="domain" description="STIL coiled coil region" evidence="3">
    <location>
        <begin position="360"/>
        <end position="382"/>
    </location>
</feature>
<name>A0AAV7XDP3_9NEOP</name>
<feature type="compositionally biased region" description="Polar residues" evidence="2">
    <location>
        <begin position="84"/>
        <end position="106"/>
    </location>
</feature>
<feature type="region of interest" description="Disordered" evidence="2">
    <location>
        <begin position="144"/>
        <end position="213"/>
    </location>
</feature>
<protein>
    <recommendedName>
        <fullName evidence="3">STIL coiled coil region domain-containing protein</fullName>
    </recommendedName>
</protein>
<keyword evidence="1" id="KW-0175">Coiled coil</keyword>
<dbReference type="InterPro" id="IPR057655">
    <property type="entry name" value="STIL_CC"/>
</dbReference>
<accession>A0AAV7XDP3</accession>
<feature type="region of interest" description="Disordered" evidence="2">
    <location>
        <begin position="84"/>
        <end position="107"/>
    </location>
</feature>
<gene>
    <name evidence="4" type="ORF">ONE63_001618</name>
</gene>
<keyword evidence="5" id="KW-1185">Reference proteome</keyword>
<feature type="compositionally biased region" description="Basic and acidic residues" evidence="2">
    <location>
        <begin position="1"/>
        <end position="16"/>
    </location>
</feature>
<feature type="compositionally biased region" description="Basic and acidic residues" evidence="2">
    <location>
        <begin position="158"/>
        <end position="170"/>
    </location>
</feature>
<evidence type="ECO:0000313" key="5">
    <source>
        <dbReference type="Proteomes" id="UP001075354"/>
    </source>
</evidence>
<feature type="compositionally biased region" description="Polar residues" evidence="2">
    <location>
        <begin position="250"/>
        <end position="264"/>
    </location>
</feature>
<feature type="coiled-coil region" evidence="1">
    <location>
        <begin position="356"/>
        <end position="383"/>
    </location>
</feature>
<dbReference type="AlphaFoldDB" id="A0AAV7XDP3"/>
<dbReference type="Proteomes" id="UP001075354">
    <property type="component" value="Chromosome 10"/>
</dbReference>
<feature type="compositionally biased region" description="Low complexity" evidence="2">
    <location>
        <begin position="472"/>
        <end position="500"/>
    </location>
</feature>
<evidence type="ECO:0000313" key="4">
    <source>
        <dbReference type="EMBL" id="KAJ1523787.1"/>
    </source>
</evidence>
<feature type="region of interest" description="Disordered" evidence="2">
    <location>
        <begin position="1"/>
        <end position="69"/>
    </location>
</feature>
<comment type="caution">
    <text evidence="4">The sequence shown here is derived from an EMBL/GenBank/DDBJ whole genome shotgun (WGS) entry which is preliminary data.</text>
</comment>
<dbReference type="Pfam" id="PF25775">
    <property type="entry name" value="CC_STIL"/>
    <property type="match status" value="1"/>
</dbReference>
<feature type="region of interest" description="Disordered" evidence="2">
    <location>
        <begin position="229"/>
        <end position="280"/>
    </location>
</feature>
<organism evidence="4 5">
    <name type="scientific">Megalurothrips usitatus</name>
    <name type="common">bean blossom thrips</name>
    <dbReference type="NCBI Taxonomy" id="439358"/>
    <lineage>
        <taxon>Eukaryota</taxon>
        <taxon>Metazoa</taxon>
        <taxon>Ecdysozoa</taxon>
        <taxon>Arthropoda</taxon>
        <taxon>Hexapoda</taxon>
        <taxon>Insecta</taxon>
        <taxon>Pterygota</taxon>
        <taxon>Neoptera</taxon>
        <taxon>Paraneoptera</taxon>
        <taxon>Thysanoptera</taxon>
        <taxon>Terebrantia</taxon>
        <taxon>Thripoidea</taxon>
        <taxon>Thripidae</taxon>
        <taxon>Megalurothrips</taxon>
    </lineage>
</organism>
<feature type="compositionally biased region" description="Low complexity" evidence="2">
    <location>
        <begin position="614"/>
        <end position="626"/>
    </location>
</feature>
<sequence length="774" mass="84380">MDFRSDPSMHSDELKPRRTPVPTSFGDSVPRPSVPDLSIIETPPTDVGVHSQHSAAPAAQPPSSLSHLSYNDWRLKTGGAAYNGVSSSVKSPQASTSTHSSQQPYQSVGAVSGVVAQDSYKGRIENRTESITTQPAGRVVSYTDFNHRPTSAPVVRPQHKESYVGREHPLSKSAPPVRTSTQQDCNGPPEVSSGSNHRAPRMAPPSYGHHPQQVISPVSQANSNRQNMLHVQGSNPLPLVSSPRTEDFQRQNPRTSPRSTSVQSVPEPPLPSKEQMRSHVQFTRDHVPPPHHYGGHPSVDSETLHHMYHPTMKNIAPYPYGEPMYYPPPSAMVPHYLHPMPPSAIQHVTPSSQVSYDELYKLVLAQNDQLKALQAQVERLLAHDDRPAAVCPAKEEENLCVAVAKKGCKKVVSEEGTQTSDCEGREDGDKMSIGVMTSFIHAVAYRGRVGRMDTVHNFSGHESFSSNGNTPKQSKSPSSDECSSSSTSPCSKSPKSQKSCTNCCKGCSAGKQSDRQKKHKSQNRKSKHIENTANHPKISNNFSSTGCSEGCNCNDPGVSAAITAVRGCQAMLASKTGATAHDFSTFNGADLPAVTEQPVSPMSSIHVDLHDYRSSSSDNDPSGSQSEDNASSEDEGKDQGTGTKHNGWTFYNNVLGQVNKILEEREIGNSTPNGQKALPSHKPTDVAFEAQGANGHPDLKEMAIRYLKENHPEELAANVELKKSKKPRGEKLQEMTVYNMPAPNMSFATFRYLERYNLLPENFNPQQYLGDAQN</sequence>
<feature type="compositionally biased region" description="Low complexity" evidence="2">
    <location>
        <begin position="50"/>
        <end position="69"/>
    </location>
</feature>
<dbReference type="EMBL" id="JAPTSV010000010">
    <property type="protein sequence ID" value="KAJ1523787.1"/>
    <property type="molecule type" value="Genomic_DNA"/>
</dbReference>
<evidence type="ECO:0000259" key="3">
    <source>
        <dbReference type="Pfam" id="PF25775"/>
    </source>
</evidence>
<feature type="compositionally biased region" description="Polar residues" evidence="2">
    <location>
        <begin position="459"/>
        <end position="471"/>
    </location>
</feature>
<reference evidence="4" key="1">
    <citation type="submission" date="2022-12" db="EMBL/GenBank/DDBJ databases">
        <title>Chromosome-level genome assembly of the bean flower thrips Megalurothrips usitatus.</title>
        <authorList>
            <person name="Ma L."/>
            <person name="Liu Q."/>
            <person name="Li H."/>
            <person name="Cai W."/>
        </authorList>
    </citation>
    <scope>NUCLEOTIDE SEQUENCE</scope>
    <source>
        <strain evidence="4">Cailab_2022a</strain>
    </source>
</reference>
<evidence type="ECO:0000256" key="2">
    <source>
        <dbReference type="SAM" id="MobiDB-lite"/>
    </source>
</evidence>
<feature type="region of interest" description="Disordered" evidence="2">
    <location>
        <begin position="611"/>
        <end position="649"/>
    </location>
</feature>
<feature type="compositionally biased region" description="Polar residues" evidence="2">
    <location>
        <begin position="640"/>
        <end position="649"/>
    </location>
</feature>
<evidence type="ECO:0000256" key="1">
    <source>
        <dbReference type="SAM" id="Coils"/>
    </source>
</evidence>
<feature type="compositionally biased region" description="Basic residues" evidence="2">
    <location>
        <begin position="516"/>
        <end position="527"/>
    </location>
</feature>